<feature type="region of interest" description="Disordered" evidence="1">
    <location>
        <begin position="105"/>
        <end position="127"/>
    </location>
</feature>
<name>A0A151GTK2_DRECN</name>
<evidence type="ECO:0000313" key="3">
    <source>
        <dbReference type="Proteomes" id="UP000076580"/>
    </source>
</evidence>
<dbReference type="Proteomes" id="UP000076580">
    <property type="component" value="Chromosome 01"/>
</dbReference>
<protein>
    <submittedName>
        <fullName evidence="2">Uncharacterized protein</fullName>
    </submittedName>
</protein>
<evidence type="ECO:0000256" key="1">
    <source>
        <dbReference type="SAM" id="MobiDB-lite"/>
    </source>
</evidence>
<dbReference type="EMBL" id="LAYC01000001">
    <property type="protein sequence ID" value="KYK60401.1"/>
    <property type="molecule type" value="Genomic_DNA"/>
</dbReference>
<accession>A0A151GTK2</accession>
<keyword evidence="3" id="KW-1185">Reference proteome</keyword>
<evidence type="ECO:0000313" key="2">
    <source>
        <dbReference type="EMBL" id="KYK60401.1"/>
    </source>
</evidence>
<dbReference type="InParanoid" id="A0A151GTK2"/>
<dbReference type="RefSeq" id="XP_040659753.1">
    <property type="nucleotide sequence ID" value="XM_040798870.1"/>
</dbReference>
<sequence>MTLTSKFSAPSSVHEPKDSWWTDDDAPPIGEYENLAESADTRWQQIDSWALSIIASSFSHPTKSARSQWPGWQLKYLGLSWIITTLTRLPARDFSLPSDHPFRPPRLLLSSKTPTDNCGSGPLQMRM</sequence>
<gene>
    <name evidence="2" type="ORF">DCS_01538</name>
</gene>
<comment type="caution">
    <text evidence="2">The sequence shown here is derived from an EMBL/GenBank/DDBJ whole genome shotgun (WGS) entry which is preliminary data.</text>
</comment>
<feature type="compositionally biased region" description="Polar residues" evidence="1">
    <location>
        <begin position="1"/>
        <end position="11"/>
    </location>
</feature>
<dbReference type="GeneID" id="63714181"/>
<reference evidence="2 3" key="1">
    <citation type="journal article" date="2016" name="Sci. Rep.">
        <title>Insights into Adaptations to a Near-Obligate Nematode Endoparasitic Lifestyle from the Finished Genome of Drechmeria coniospora.</title>
        <authorList>
            <person name="Zhang L."/>
            <person name="Zhou Z."/>
            <person name="Guo Q."/>
            <person name="Fokkens L."/>
            <person name="Miskei M."/>
            <person name="Pocsi I."/>
            <person name="Zhang W."/>
            <person name="Chen M."/>
            <person name="Wang L."/>
            <person name="Sun Y."/>
            <person name="Donzelli B.G."/>
            <person name="Gibson D.M."/>
            <person name="Nelson D.R."/>
            <person name="Luo J.G."/>
            <person name="Rep M."/>
            <person name="Liu H."/>
            <person name="Yang S."/>
            <person name="Wang J."/>
            <person name="Krasnoff S.B."/>
            <person name="Xu Y."/>
            <person name="Molnar I."/>
            <person name="Lin M."/>
        </authorList>
    </citation>
    <scope>NUCLEOTIDE SEQUENCE [LARGE SCALE GENOMIC DNA]</scope>
    <source>
        <strain evidence="2 3">ARSEF 6962</strain>
    </source>
</reference>
<proteinExistence type="predicted"/>
<dbReference type="AlphaFoldDB" id="A0A151GTK2"/>
<feature type="region of interest" description="Disordered" evidence="1">
    <location>
        <begin position="1"/>
        <end position="25"/>
    </location>
</feature>
<organism evidence="2 3">
    <name type="scientific">Drechmeria coniospora</name>
    <name type="common">Nematophagous fungus</name>
    <name type="synonym">Meria coniospora</name>
    <dbReference type="NCBI Taxonomy" id="98403"/>
    <lineage>
        <taxon>Eukaryota</taxon>
        <taxon>Fungi</taxon>
        <taxon>Dikarya</taxon>
        <taxon>Ascomycota</taxon>
        <taxon>Pezizomycotina</taxon>
        <taxon>Sordariomycetes</taxon>
        <taxon>Hypocreomycetidae</taxon>
        <taxon>Hypocreales</taxon>
        <taxon>Ophiocordycipitaceae</taxon>
        <taxon>Drechmeria</taxon>
    </lineage>
</organism>